<dbReference type="Proteomes" id="UP001247307">
    <property type="component" value="Unassembled WGS sequence"/>
</dbReference>
<name>A0AAE3YIF6_9MICC</name>
<feature type="transmembrane region" description="Helical" evidence="1">
    <location>
        <begin position="369"/>
        <end position="387"/>
    </location>
</feature>
<keyword evidence="1" id="KW-0812">Transmembrane</keyword>
<protein>
    <submittedName>
        <fullName evidence="2">Uncharacterized protein</fullName>
    </submittedName>
</protein>
<comment type="caution">
    <text evidence="2">The sequence shown here is derived from an EMBL/GenBank/DDBJ whole genome shotgun (WGS) entry which is preliminary data.</text>
</comment>
<keyword evidence="1" id="KW-0472">Membrane</keyword>
<accession>A0AAE3YIF6</accession>
<dbReference type="EMBL" id="JAVDUI010000001">
    <property type="protein sequence ID" value="MDR6892857.1"/>
    <property type="molecule type" value="Genomic_DNA"/>
</dbReference>
<dbReference type="AlphaFoldDB" id="A0AAE3YIF6"/>
<evidence type="ECO:0000313" key="2">
    <source>
        <dbReference type="EMBL" id="MDR6892857.1"/>
    </source>
</evidence>
<feature type="transmembrane region" description="Helical" evidence="1">
    <location>
        <begin position="342"/>
        <end position="363"/>
    </location>
</feature>
<proteinExistence type="predicted"/>
<sequence>MDVCFYDVMVTFKGERGEAAAAAVAEAFTEAGAVAGQYAPLDERGVTALNYLVLGTADNSALTADADGRLANTADLKALLTRISRATGAQIVYVTKLVEGSVDVEEFEDIEDAEAARDLVFREARSVAVGRVGHEWASRLSAVTFQDVHLVSRGGCETALVDGGVDASRLPVLDSPSAFVYTTPLATLVRLFLPGRTLGEPVHEVGFTWFAETSPLRSFPAGAEVTRVWDETLERLRSAAPLVAELESNPAVDVPSDARELWSSAADLAIVESVLTAARLPGRAVRLAEHPGRAENLEGARTIRSASAEVEELRAHGAPEEEAVRAAPRVVEEREASAAPSVARTLVFALLGVLSLWLAFAVFDSVPRIGLIILGAIFAAAAVVQGVRAAQFVRARRSTASE</sequence>
<organism evidence="2 3">
    <name type="scientific">Falsarthrobacter nasiphocae</name>
    <dbReference type="NCBI Taxonomy" id="189863"/>
    <lineage>
        <taxon>Bacteria</taxon>
        <taxon>Bacillati</taxon>
        <taxon>Actinomycetota</taxon>
        <taxon>Actinomycetes</taxon>
        <taxon>Micrococcales</taxon>
        <taxon>Micrococcaceae</taxon>
        <taxon>Falsarthrobacter</taxon>
    </lineage>
</organism>
<dbReference type="RefSeq" id="WP_309852532.1">
    <property type="nucleotide sequence ID" value="NZ_BAAAIU010000004.1"/>
</dbReference>
<evidence type="ECO:0000313" key="3">
    <source>
        <dbReference type="Proteomes" id="UP001247307"/>
    </source>
</evidence>
<evidence type="ECO:0000256" key="1">
    <source>
        <dbReference type="SAM" id="Phobius"/>
    </source>
</evidence>
<reference evidence="2" key="1">
    <citation type="submission" date="2023-07" db="EMBL/GenBank/DDBJ databases">
        <title>Sequencing the genomes of 1000 actinobacteria strains.</title>
        <authorList>
            <person name="Klenk H.-P."/>
        </authorList>
    </citation>
    <scope>NUCLEOTIDE SEQUENCE</scope>
    <source>
        <strain evidence="2">DSM 13988</strain>
    </source>
</reference>
<gene>
    <name evidence="2" type="ORF">J2S35_001797</name>
</gene>
<keyword evidence="1" id="KW-1133">Transmembrane helix</keyword>
<keyword evidence="3" id="KW-1185">Reference proteome</keyword>